<evidence type="ECO:0000313" key="1">
    <source>
        <dbReference type="EMBL" id="SDT32766.1"/>
    </source>
</evidence>
<gene>
    <name evidence="1" type="ORF">SAMN04488543_3760</name>
</gene>
<dbReference type="RefSeq" id="WP_091414781.1">
    <property type="nucleotide sequence ID" value="NZ_LT629749.1"/>
</dbReference>
<name>A0A1H1ZHV5_9ACTN</name>
<proteinExistence type="predicted"/>
<dbReference type="EMBL" id="LT629749">
    <property type="protein sequence ID" value="SDT32766.1"/>
    <property type="molecule type" value="Genomic_DNA"/>
</dbReference>
<sequence>MDIAERYRAAVVAAFDASRDDGELLPKLLSEACVAVLPVQGAGISVLQDLRVPLGASDPMAALAERLQTTLGEGPCLDAVKTPLPLAVGEDAIQERWPVFGAEFLTRTPYRSVASLPLIPPRGTQRLGAMDLYLTAPEPMGTRLLFELAASVANPVAAVLAGSPVGEDAAGITMPVWLNSDLVHARMEVWAAVGVVLVATPMENADALALLRAYAYGHGTSLDDVASRLTSGALEVGEIVEAAALG</sequence>
<dbReference type="AlphaFoldDB" id="A0A1H1ZHV5"/>
<accession>A0A1H1ZHV5</accession>
<organism evidence="1 2">
    <name type="scientific">Friedmanniella luteola</name>
    <dbReference type="NCBI Taxonomy" id="546871"/>
    <lineage>
        <taxon>Bacteria</taxon>
        <taxon>Bacillati</taxon>
        <taxon>Actinomycetota</taxon>
        <taxon>Actinomycetes</taxon>
        <taxon>Propionibacteriales</taxon>
        <taxon>Nocardioidaceae</taxon>
        <taxon>Friedmanniella</taxon>
    </lineage>
</organism>
<keyword evidence="2" id="KW-1185">Reference proteome</keyword>
<evidence type="ECO:0008006" key="3">
    <source>
        <dbReference type="Google" id="ProtNLM"/>
    </source>
</evidence>
<protein>
    <recommendedName>
        <fullName evidence="3">ANTAR domain-containing protein</fullName>
    </recommendedName>
</protein>
<dbReference type="SUPFAM" id="SSF55781">
    <property type="entry name" value="GAF domain-like"/>
    <property type="match status" value="1"/>
</dbReference>
<dbReference type="STRING" id="546871.SAMN04488543_3760"/>
<dbReference type="Proteomes" id="UP000199092">
    <property type="component" value="Chromosome I"/>
</dbReference>
<dbReference type="OrthoDB" id="7466251at2"/>
<reference evidence="1 2" key="1">
    <citation type="submission" date="2016-10" db="EMBL/GenBank/DDBJ databases">
        <authorList>
            <person name="de Groot N.N."/>
        </authorList>
    </citation>
    <scope>NUCLEOTIDE SEQUENCE [LARGE SCALE GENOMIC DNA]</scope>
    <source>
        <strain evidence="1 2">DSM 21741</strain>
    </source>
</reference>
<evidence type="ECO:0000313" key="2">
    <source>
        <dbReference type="Proteomes" id="UP000199092"/>
    </source>
</evidence>